<sequence length="181" mass="20215">MEVTSESKWEGKVRAKLEGPKADQVWTILHDFFNLHKWFPSLSTCYGIEGISSQPGCIRYCAGSSIPASSSNNGCDGDVTVTNWSTERLVDIDSVRRSITYEIVDCNIGFKTYVSTMKVVPRDGENDEEKGCWIEWSFVVNPIQGWELETLISKFDSGLQGMASKIEETLNKESDVPSQSV</sequence>
<dbReference type="EMBL" id="CM010716">
    <property type="protein sequence ID" value="RZC51356.1"/>
    <property type="molecule type" value="Genomic_DNA"/>
</dbReference>
<dbReference type="OrthoDB" id="1928994at2759"/>
<gene>
    <name evidence="1" type="ORF">C5167_019784</name>
</gene>
<dbReference type="Pfam" id="PF10604">
    <property type="entry name" value="Polyketide_cyc2"/>
    <property type="match status" value="1"/>
</dbReference>
<dbReference type="FunFam" id="3.30.530.20:FF:000064">
    <property type="entry name" value="Lachrymatory-factor synthase"/>
    <property type="match status" value="1"/>
</dbReference>
<dbReference type="Gene3D" id="3.30.530.20">
    <property type="match status" value="1"/>
</dbReference>
<protein>
    <recommendedName>
        <fullName evidence="3">Bet v I/Major latex protein domain-containing protein</fullName>
    </recommendedName>
</protein>
<dbReference type="Proteomes" id="UP000316621">
    <property type="component" value="Chromosome 2"/>
</dbReference>
<accession>A0A4Y7IT93</accession>
<dbReference type="InterPro" id="IPR019587">
    <property type="entry name" value="Polyketide_cyclase/dehydratase"/>
</dbReference>
<proteinExistence type="predicted"/>
<evidence type="ECO:0000313" key="1">
    <source>
        <dbReference type="EMBL" id="RZC51356.1"/>
    </source>
</evidence>
<dbReference type="AlphaFoldDB" id="A0A4Y7IT93"/>
<dbReference type="Gramene" id="RZC51356">
    <property type="protein sequence ID" value="RZC51356"/>
    <property type="gene ID" value="C5167_019784"/>
</dbReference>
<name>A0A4Y7IT93_PAPSO</name>
<dbReference type="SUPFAM" id="SSF55961">
    <property type="entry name" value="Bet v1-like"/>
    <property type="match status" value="1"/>
</dbReference>
<dbReference type="InterPro" id="IPR053249">
    <property type="entry name" value="LFS"/>
</dbReference>
<dbReference type="CDD" id="cd07821">
    <property type="entry name" value="PYR_PYL_RCAR_like"/>
    <property type="match status" value="1"/>
</dbReference>
<keyword evidence="2" id="KW-1185">Reference proteome</keyword>
<dbReference type="OMA" id="PDWAHET"/>
<reference evidence="1 2" key="1">
    <citation type="journal article" date="2018" name="Science">
        <title>The opium poppy genome and morphinan production.</title>
        <authorList>
            <person name="Guo L."/>
            <person name="Winzer T."/>
            <person name="Yang X."/>
            <person name="Li Y."/>
            <person name="Ning Z."/>
            <person name="He Z."/>
            <person name="Teodor R."/>
            <person name="Lu Y."/>
            <person name="Bowser T.A."/>
            <person name="Graham I.A."/>
            <person name="Ye K."/>
        </authorList>
    </citation>
    <scope>NUCLEOTIDE SEQUENCE [LARGE SCALE GENOMIC DNA]</scope>
    <source>
        <strain evidence="2">cv. HN1</strain>
        <tissue evidence="1">Leaves</tissue>
    </source>
</reference>
<organism evidence="1 2">
    <name type="scientific">Papaver somniferum</name>
    <name type="common">Opium poppy</name>
    <dbReference type="NCBI Taxonomy" id="3469"/>
    <lineage>
        <taxon>Eukaryota</taxon>
        <taxon>Viridiplantae</taxon>
        <taxon>Streptophyta</taxon>
        <taxon>Embryophyta</taxon>
        <taxon>Tracheophyta</taxon>
        <taxon>Spermatophyta</taxon>
        <taxon>Magnoliopsida</taxon>
        <taxon>Ranunculales</taxon>
        <taxon>Papaveraceae</taxon>
        <taxon>Papaveroideae</taxon>
        <taxon>Papaver</taxon>
    </lineage>
</organism>
<evidence type="ECO:0008006" key="3">
    <source>
        <dbReference type="Google" id="ProtNLM"/>
    </source>
</evidence>
<evidence type="ECO:0000313" key="2">
    <source>
        <dbReference type="Proteomes" id="UP000316621"/>
    </source>
</evidence>
<dbReference type="PANTHER" id="PTHR33789:SF15">
    <property type="entry name" value="LACHRYMATORY-FACTOR SYNTHASE"/>
    <property type="match status" value="1"/>
</dbReference>
<dbReference type="PANTHER" id="PTHR33789">
    <property type="entry name" value="LACHRYMATORY-FACTOR SYNTHASE"/>
    <property type="match status" value="1"/>
</dbReference>
<dbReference type="InterPro" id="IPR023393">
    <property type="entry name" value="START-like_dom_sf"/>
</dbReference>